<feature type="region of interest" description="Disordered" evidence="1">
    <location>
        <begin position="202"/>
        <end position="279"/>
    </location>
</feature>
<proteinExistence type="predicted"/>
<evidence type="ECO:0000313" key="2">
    <source>
        <dbReference type="EMBL" id="OAG15423.1"/>
    </source>
</evidence>
<name>A0A177D6Q5_ALTAL</name>
<protein>
    <submittedName>
        <fullName evidence="2">Uncharacterized protein</fullName>
    </submittedName>
</protein>
<keyword evidence="3" id="KW-1185">Reference proteome</keyword>
<organism evidence="2 3">
    <name type="scientific">Alternaria alternata</name>
    <name type="common">Alternaria rot fungus</name>
    <name type="synonym">Torula alternata</name>
    <dbReference type="NCBI Taxonomy" id="5599"/>
    <lineage>
        <taxon>Eukaryota</taxon>
        <taxon>Fungi</taxon>
        <taxon>Dikarya</taxon>
        <taxon>Ascomycota</taxon>
        <taxon>Pezizomycotina</taxon>
        <taxon>Dothideomycetes</taxon>
        <taxon>Pleosporomycetidae</taxon>
        <taxon>Pleosporales</taxon>
        <taxon>Pleosporineae</taxon>
        <taxon>Pleosporaceae</taxon>
        <taxon>Alternaria</taxon>
        <taxon>Alternaria sect. Alternaria</taxon>
        <taxon>Alternaria alternata complex</taxon>
    </lineage>
</organism>
<sequence>MPPKANETTARAPEPLVDPMTAEILAASNEARTATKTLKEMNQSDPRFQEQKAKVAAAMQAFIDLATFLTTFQALKRPRRSPQSHEVQMALLPLLDLLQQYRNAEIDLLKSQCIDLMQKAAKSLVEAGTKGAGFQMGKSWFASTKDDGEGQEQGIRDRIESCANDDEPNKDAFAPYVDEEKIYRGERSDGTTFHMNHGTCKVVTDENGSSMRAQYDKKTSGSEGMMNVEEHGEAHGHSDLEDAHDYGNGDGDGKARSQRPVPSAHPDSDTGSLPDLRVGGLWREKANAMSVRHKRMQDLETDVVPVVASGSTRAILMICTQRFAKHVLSMYSTVDLNLFRSSDCECGAKNIGQGQVQCDDASNGLESTPNLLNTERLETNA</sequence>
<dbReference type="GeneID" id="29114895"/>
<dbReference type="RefSeq" id="XP_018380844.1">
    <property type="nucleotide sequence ID" value="XM_018529301.1"/>
</dbReference>
<dbReference type="Proteomes" id="UP000077248">
    <property type="component" value="Unassembled WGS sequence"/>
</dbReference>
<evidence type="ECO:0000256" key="1">
    <source>
        <dbReference type="SAM" id="MobiDB-lite"/>
    </source>
</evidence>
<dbReference type="KEGG" id="aalt:CC77DRAFT_1079433"/>
<reference evidence="2 3" key="1">
    <citation type="submission" date="2016-05" db="EMBL/GenBank/DDBJ databases">
        <title>Comparative analysis of secretome profiles of manganese(II)-oxidizing ascomycete fungi.</title>
        <authorList>
            <consortium name="DOE Joint Genome Institute"/>
            <person name="Zeiner C.A."/>
            <person name="Purvine S.O."/>
            <person name="Zink E.M."/>
            <person name="Wu S."/>
            <person name="Pasa-Tolic L."/>
            <person name="Chaput D.L."/>
            <person name="Haridas S."/>
            <person name="Grigoriev I.V."/>
            <person name="Santelli C.M."/>
            <person name="Hansel C.M."/>
        </authorList>
    </citation>
    <scope>NUCLEOTIDE SEQUENCE [LARGE SCALE GENOMIC DNA]</scope>
    <source>
        <strain evidence="2 3">SRC1lrK2f</strain>
    </source>
</reference>
<accession>A0A177D6Q5</accession>
<dbReference type="EMBL" id="KV441493">
    <property type="protein sequence ID" value="OAG15423.1"/>
    <property type="molecule type" value="Genomic_DNA"/>
</dbReference>
<dbReference type="AlphaFoldDB" id="A0A177D6Q5"/>
<feature type="compositionally biased region" description="Basic and acidic residues" evidence="1">
    <location>
        <begin position="228"/>
        <end position="255"/>
    </location>
</feature>
<gene>
    <name evidence="2" type="ORF">CC77DRAFT_1079433</name>
</gene>
<evidence type="ECO:0000313" key="3">
    <source>
        <dbReference type="Proteomes" id="UP000077248"/>
    </source>
</evidence>
<dbReference type="VEuPathDB" id="FungiDB:CC77DRAFT_1079433"/>